<dbReference type="OrthoDB" id="5244859at2"/>
<dbReference type="InterPro" id="IPR000836">
    <property type="entry name" value="PRTase_dom"/>
</dbReference>
<dbReference type="AlphaFoldDB" id="A0A3R7LR96"/>
<dbReference type="PANTHER" id="PTHR47505">
    <property type="entry name" value="DNA UTILIZATION PROTEIN YHGH"/>
    <property type="match status" value="1"/>
</dbReference>
<comment type="caution">
    <text evidence="2">The sequence shown here is derived from an EMBL/GenBank/DDBJ whole genome shotgun (WGS) entry which is preliminary data.</text>
</comment>
<dbReference type="CDD" id="cd06223">
    <property type="entry name" value="PRTases_typeI"/>
    <property type="match status" value="1"/>
</dbReference>
<name>A0A3R7LR96_9ACTN</name>
<evidence type="ECO:0000313" key="2">
    <source>
        <dbReference type="EMBL" id="RKM98249.1"/>
    </source>
</evidence>
<organism evidence="2 3">
    <name type="scientific">Streptomyces xinghaiensis</name>
    <dbReference type="NCBI Taxonomy" id="1038928"/>
    <lineage>
        <taxon>Bacteria</taxon>
        <taxon>Bacillati</taxon>
        <taxon>Actinomycetota</taxon>
        <taxon>Actinomycetes</taxon>
        <taxon>Kitasatosporales</taxon>
        <taxon>Streptomycetaceae</taxon>
        <taxon>Streptomyces</taxon>
    </lineage>
</organism>
<proteinExistence type="inferred from homology"/>
<dbReference type="InterPro" id="IPR029057">
    <property type="entry name" value="PRTase-like"/>
</dbReference>
<dbReference type="PANTHER" id="PTHR47505:SF1">
    <property type="entry name" value="DNA UTILIZATION PROTEIN YHGH"/>
    <property type="match status" value="1"/>
</dbReference>
<dbReference type="Gene3D" id="3.40.50.2020">
    <property type="match status" value="1"/>
</dbReference>
<evidence type="ECO:0000256" key="1">
    <source>
        <dbReference type="ARBA" id="ARBA00008007"/>
    </source>
</evidence>
<reference evidence="2 3" key="1">
    <citation type="journal article" date="2014" name="Genome Announc.">
        <title>Draft Genome Sequence of Streptomyces fradiae ATCC 19609, a Strain Highly Sensitive to Antibiotics.</title>
        <authorList>
            <person name="Bekker O.B."/>
            <person name="Klimina K.M."/>
            <person name="Vatlin A.A."/>
            <person name="Zakharevich N.V."/>
            <person name="Kasianov A.S."/>
            <person name="Danilenko V.N."/>
        </authorList>
    </citation>
    <scope>NUCLEOTIDE SEQUENCE [LARGE SCALE GENOMIC DNA]</scope>
    <source>
        <strain evidence="2 3">ATCC 19609</strain>
    </source>
</reference>
<dbReference type="InterPro" id="IPR051910">
    <property type="entry name" value="ComF/GntX_DNA_util-trans"/>
</dbReference>
<dbReference type="Proteomes" id="UP000028058">
    <property type="component" value="Unassembled WGS sequence"/>
</dbReference>
<accession>A0A3R7LR96</accession>
<protein>
    <submittedName>
        <fullName evidence="2">ComF family protein</fullName>
    </submittedName>
</protein>
<gene>
    <name evidence="2" type="ORF">SFRA_004430</name>
</gene>
<comment type="similarity">
    <text evidence="1">Belongs to the ComF/GntX family.</text>
</comment>
<evidence type="ECO:0000313" key="3">
    <source>
        <dbReference type="Proteomes" id="UP000028058"/>
    </source>
</evidence>
<dbReference type="EMBL" id="JNAD02000002">
    <property type="protein sequence ID" value="RKM98249.1"/>
    <property type="molecule type" value="Genomic_DNA"/>
</dbReference>
<dbReference type="SUPFAM" id="SSF53271">
    <property type="entry name" value="PRTase-like"/>
    <property type="match status" value="1"/>
</dbReference>
<keyword evidence="3" id="KW-1185">Reference proteome</keyword>
<sequence length="247" mass="25430">MREWWREITELVLPADCAGCGRARTALCGRCLAALTGRPAAPVRPVPSPAGLPQVRAAAPYGGEVRSVLLAHKERGALSLARPLGTALAGAVPGRAPGREPWLLVPVPSARRSVARRGHDPTRRIAHAAAAVLRGAGRPVRVVPALRHRRRVADQSGLPAGARAANLAGALEVAGPAGELLRSAPVVLVDDLMTTGASLAESARSVRSVGGKVVGAAVVAAPPSAFRSRARARGAGPEPTPGARRYR</sequence>
<dbReference type="Pfam" id="PF00156">
    <property type="entry name" value="Pribosyltran"/>
    <property type="match status" value="1"/>
</dbReference>